<dbReference type="AlphaFoldDB" id="A0A0P0CMT4"/>
<organism evidence="1 2">
    <name type="scientific">Pseudalgibacter alginicilyticus</name>
    <dbReference type="NCBI Taxonomy" id="1736674"/>
    <lineage>
        <taxon>Bacteria</taxon>
        <taxon>Pseudomonadati</taxon>
        <taxon>Bacteroidota</taxon>
        <taxon>Flavobacteriia</taxon>
        <taxon>Flavobacteriales</taxon>
        <taxon>Flavobacteriaceae</taxon>
        <taxon>Pseudalgibacter</taxon>
    </lineage>
</organism>
<proteinExistence type="predicted"/>
<accession>A0A0P0CMT4</accession>
<reference evidence="1 2" key="1">
    <citation type="submission" date="2015-10" db="EMBL/GenBank/DDBJ databases">
        <authorList>
            <person name="Gilbert D.G."/>
        </authorList>
    </citation>
    <scope>NUCLEOTIDE SEQUENCE [LARGE SCALE GENOMIC DNA]</scope>
    <source>
        <strain evidence="2">HZ-22</strain>
    </source>
</reference>
<dbReference type="STRING" id="1736674.APS56_12005"/>
<protein>
    <recommendedName>
        <fullName evidence="3">DUF4374 domain-containing protein</fullName>
    </recommendedName>
</protein>
<name>A0A0P0CMT4_9FLAO</name>
<evidence type="ECO:0000313" key="1">
    <source>
        <dbReference type="EMBL" id="ALJ05805.1"/>
    </source>
</evidence>
<evidence type="ECO:0008006" key="3">
    <source>
        <dbReference type="Google" id="ProtNLM"/>
    </source>
</evidence>
<dbReference type="EMBL" id="CP012898">
    <property type="protein sequence ID" value="ALJ05805.1"/>
    <property type="molecule type" value="Genomic_DNA"/>
</dbReference>
<keyword evidence="2" id="KW-1185">Reference proteome</keyword>
<sequence length="420" mass="46442">MSLFLFSCSDDDSGVIADANEPEEEANGRYIIMSSERAVGGDVAYMSVYDALPTGEIENASTGTTQVNSYGRFNTYKDKWAFKKKKFTGETGIVRYSMNESGTLDLDGFISTETSPNYAILDDTHGYYYDSADGDRTIGTFNPTTMARTGELTIADEIFGNELDIYEIAVGTKTMIISKEKLFVNVEYAVIEDDGVAPEGVYIPKFTMLIINTETNEVEKKIRHTAAIFDQGHGSTTEFSASLVDEDGDIYMSTHALFAGRNTYLDPSYGSPRACVFKIEYDDLDFDQDWVLKGADIQGGASSDNYVVWSMALDSDGTLYVNCSKDVILDDFSNLLSNIYYPYIIDKQTRAATIIDAPATNFGHADGNLYSMNGEVYYQFKDPDNAKGGYYLLNSDGTAAEEVFSVTDTYPRALGYLEIQ</sequence>
<evidence type="ECO:0000313" key="2">
    <source>
        <dbReference type="Proteomes" id="UP000057981"/>
    </source>
</evidence>
<dbReference type="KEGG" id="ahz:APS56_12005"/>
<gene>
    <name evidence="1" type="ORF">APS56_12005</name>
</gene>
<dbReference type="Proteomes" id="UP000057981">
    <property type="component" value="Chromosome"/>
</dbReference>